<protein>
    <submittedName>
        <fullName evidence="2">Uncharacterized protein</fullName>
    </submittedName>
</protein>
<dbReference type="AlphaFoldDB" id="A0A5B7DG82"/>
<evidence type="ECO:0000313" key="2">
    <source>
        <dbReference type="EMBL" id="MPC20085.1"/>
    </source>
</evidence>
<feature type="region of interest" description="Disordered" evidence="1">
    <location>
        <begin position="114"/>
        <end position="145"/>
    </location>
</feature>
<feature type="region of interest" description="Disordered" evidence="1">
    <location>
        <begin position="1"/>
        <end position="24"/>
    </location>
</feature>
<keyword evidence="3" id="KW-1185">Reference proteome</keyword>
<sequence>MMRINPRNNASAPNETLRCGAGGEGEVEENTRRYSVISESVTDSTIISKTFIITSTITTTTITTFHQEHRSLFLSSYTDREWRQRPKHTHRQPTDLFTHLSKKQNCITLGLTTSTSTESDTNVATETETFMKPHTTPKQRNEKRL</sequence>
<accession>A0A5B7DG82</accession>
<proteinExistence type="predicted"/>
<reference evidence="2 3" key="1">
    <citation type="submission" date="2019-05" db="EMBL/GenBank/DDBJ databases">
        <title>Another draft genome of Portunus trituberculatus and its Hox gene families provides insights of decapod evolution.</title>
        <authorList>
            <person name="Jeong J.-H."/>
            <person name="Song I."/>
            <person name="Kim S."/>
            <person name="Choi T."/>
            <person name="Kim D."/>
            <person name="Ryu S."/>
            <person name="Kim W."/>
        </authorList>
    </citation>
    <scope>NUCLEOTIDE SEQUENCE [LARGE SCALE GENOMIC DNA]</scope>
    <source>
        <tissue evidence="2">Muscle</tissue>
    </source>
</reference>
<gene>
    <name evidence="2" type="ORF">E2C01_013016</name>
</gene>
<comment type="caution">
    <text evidence="2">The sequence shown here is derived from an EMBL/GenBank/DDBJ whole genome shotgun (WGS) entry which is preliminary data.</text>
</comment>
<dbReference type="Proteomes" id="UP000324222">
    <property type="component" value="Unassembled WGS sequence"/>
</dbReference>
<evidence type="ECO:0000313" key="3">
    <source>
        <dbReference type="Proteomes" id="UP000324222"/>
    </source>
</evidence>
<feature type="compositionally biased region" description="Polar residues" evidence="1">
    <location>
        <begin position="1"/>
        <end position="14"/>
    </location>
</feature>
<name>A0A5B7DG82_PORTR</name>
<dbReference type="EMBL" id="VSRR010000833">
    <property type="protein sequence ID" value="MPC20085.1"/>
    <property type="molecule type" value="Genomic_DNA"/>
</dbReference>
<organism evidence="2 3">
    <name type="scientific">Portunus trituberculatus</name>
    <name type="common">Swimming crab</name>
    <name type="synonym">Neptunus trituberculatus</name>
    <dbReference type="NCBI Taxonomy" id="210409"/>
    <lineage>
        <taxon>Eukaryota</taxon>
        <taxon>Metazoa</taxon>
        <taxon>Ecdysozoa</taxon>
        <taxon>Arthropoda</taxon>
        <taxon>Crustacea</taxon>
        <taxon>Multicrustacea</taxon>
        <taxon>Malacostraca</taxon>
        <taxon>Eumalacostraca</taxon>
        <taxon>Eucarida</taxon>
        <taxon>Decapoda</taxon>
        <taxon>Pleocyemata</taxon>
        <taxon>Brachyura</taxon>
        <taxon>Eubrachyura</taxon>
        <taxon>Portunoidea</taxon>
        <taxon>Portunidae</taxon>
        <taxon>Portuninae</taxon>
        <taxon>Portunus</taxon>
    </lineage>
</organism>
<evidence type="ECO:0000256" key="1">
    <source>
        <dbReference type="SAM" id="MobiDB-lite"/>
    </source>
</evidence>